<dbReference type="GO" id="GO:0030447">
    <property type="term" value="P:filamentous growth"/>
    <property type="evidence" value="ECO:0007669"/>
    <property type="project" value="UniProtKB-ARBA"/>
</dbReference>
<gene>
    <name evidence="13" type="ORF">AC631_01102</name>
</gene>
<evidence type="ECO:0000256" key="11">
    <source>
        <dbReference type="RuleBase" id="RU361165"/>
    </source>
</evidence>
<sequence length="374" mass="43277">MLQLKPRRIIFNISQNFQVIQVVGEGAYGVVCLAIHKPTGIKVAIKKLEPFEKPLFCLRALREIKLLTYFKKHENIISIFDVQKPLNFENFNEIYLIQEYMPSDLHKTIATQNLTDDHIQYFVYQILRGLKLIHSANVIHRDLKPSNILVNENCDLKICDFGLARLDILKEGCNKRLAINSGISMLTEYVATRWYRAPEIMLTSSQYSTAIDMWSVGCILAELFTCTPLFPGNDYRHQLILIFQLLGTPTEADLTCIKSQRAKNYIKTLPYCSPLNLDQVFNRHPNRAKRFAGQPINPLGLDLLKKLLVFDPKERLTVEEALEHPYVSTYHDPEDEPTIAPIPHEEFEFDKSKDKLSILELKRQLYNDIIKCNR</sequence>
<comment type="catalytic activity">
    <reaction evidence="8">
        <text>L-seryl-[protein] + ATP = O-phospho-L-seryl-[protein] + ADP + H(+)</text>
        <dbReference type="Rhea" id="RHEA:17989"/>
        <dbReference type="Rhea" id="RHEA-COMP:9863"/>
        <dbReference type="Rhea" id="RHEA-COMP:11604"/>
        <dbReference type="ChEBI" id="CHEBI:15378"/>
        <dbReference type="ChEBI" id="CHEBI:29999"/>
        <dbReference type="ChEBI" id="CHEBI:30616"/>
        <dbReference type="ChEBI" id="CHEBI:83421"/>
        <dbReference type="ChEBI" id="CHEBI:456216"/>
        <dbReference type="EC" id="2.7.11.24"/>
    </reaction>
</comment>
<comment type="catalytic activity">
    <reaction evidence="7 11">
        <text>L-threonyl-[protein] + ATP = O-phospho-L-threonyl-[protein] + ADP + H(+)</text>
        <dbReference type="Rhea" id="RHEA:46608"/>
        <dbReference type="Rhea" id="RHEA-COMP:11060"/>
        <dbReference type="Rhea" id="RHEA-COMP:11605"/>
        <dbReference type="ChEBI" id="CHEBI:15378"/>
        <dbReference type="ChEBI" id="CHEBI:30013"/>
        <dbReference type="ChEBI" id="CHEBI:30616"/>
        <dbReference type="ChEBI" id="CHEBI:61977"/>
        <dbReference type="ChEBI" id="CHEBI:456216"/>
        <dbReference type="EC" id="2.7.11.24"/>
    </reaction>
</comment>
<dbReference type="RefSeq" id="XP_015469191.1">
    <property type="nucleotide sequence ID" value="XM_015609932.1"/>
</dbReference>
<keyword evidence="6 9" id="KW-0067">ATP-binding</keyword>
<dbReference type="PANTHER" id="PTHR24055">
    <property type="entry name" value="MITOGEN-ACTIVATED PROTEIN KINASE"/>
    <property type="match status" value="1"/>
</dbReference>
<comment type="similarity">
    <text evidence="11">Belongs to the protein kinase superfamily. Ser/Thr protein kinase family. MAP kinase subfamily.</text>
</comment>
<dbReference type="SUPFAM" id="SSF56112">
    <property type="entry name" value="Protein kinase-like (PK-like)"/>
    <property type="match status" value="1"/>
</dbReference>
<keyword evidence="5 11" id="KW-0418">Kinase</keyword>
<keyword evidence="3 11" id="KW-0808">Transferase</keyword>
<dbReference type="InterPro" id="IPR000719">
    <property type="entry name" value="Prot_kinase_dom"/>
</dbReference>
<comment type="cofactor">
    <cofactor evidence="11">
        <name>Mg(2+)</name>
        <dbReference type="ChEBI" id="CHEBI:18420"/>
    </cofactor>
</comment>
<dbReference type="InterPro" id="IPR017441">
    <property type="entry name" value="Protein_kinase_ATP_BS"/>
</dbReference>
<dbReference type="OrthoDB" id="192887at2759"/>
<dbReference type="InterPro" id="IPR050117">
    <property type="entry name" value="MAPK"/>
</dbReference>
<dbReference type="InterPro" id="IPR003527">
    <property type="entry name" value="MAP_kinase_CS"/>
</dbReference>
<dbReference type="GO" id="GO:0005524">
    <property type="term" value="F:ATP binding"/>
    <property type="evidence" value="ECO:0007669"/>
    <property type="project" value="UniProtKB-UniRule"/>
</dbReference>
<dbReference type="SMART" id="SM00220">
    <property type="entry name" value="S_TKc"/>
    <property type="match status" value="1"/>
</dbReference>
<organism evidence="13 14">
    <name type="scientific">Debaryomyces fabryi</name>
    <dbReference type="NCBI Taxonomy" id="58627"/>
    <lineage>
        <taxon>Eukaryota</taxon>
        <taxon>Fungi</taxon>
        <taxon>Dikarya</taxon>
        <taxon>Ascomycota</taxon>
        <taxon>Saccharomycotina</taxon>
        <taxon>Pichiomycetes</taxon>
        <taxon>Debaryomycetaceae</taxon>
        <taxon>Debaryomyces</taxon>
    </lineage>
</organism>
<dbReference type="Pfam" id="PF00069">
    <property type="entry name" value="Pkinase"/>
    <property type="match status" value="1"/>
</dbReference>
<comment type="activity regulation">
    <text evidence="11">Activated by threonine and tyrosine phosphorylation.</text>
</comment>
<feature type="binding site" evidence="9">
    <location>
        <position position="47"/>
    </location>
    <ligand>
        <name>ATP</name>
        <dbReference type="ChEBI" id="CHEBI:30616"/>
    </ligand>
</feature>
<dbReference type="Gene3D" id="1.10.510.10">
    <property type="entry name" value="Transferase(Phosphotransferase) domain 1"/>
    <property type="match status" value="1"/>
</dbReference>
<dbReference type="AlphaFoldDB" id="A0A0V1Q3K0"/>
<feature type="domain" description="Protein kinase" evidence="12">
    <location>
        <begin position="17"/>
        <end position="327"/>
    </location>
</feature>
<dbReference type="PROSITE" id="PS01351">
    <property type="entry name" value="MAPK"/>
    <property type="match status" value="1"/>
</dbReference>
<accession>A0A0V1Q3K0</accession>
<dbReference type="PROSITE" id="PS50011">
    <property type="entry name" value="PROTEIN_KINASE_DOM"/>
    <property type="match status" value="1"/>
</dbReference>
<keyword evidence="2 10" id="KW-0723">Serine/threonine-protein kinase</keyword>
<dbReference type="InterPro" id="IPR011009">
    <property type="entry name" value="Kinase-like_dom_sf"/>
</dbReference>
<keyword evidence="11" id="KW-0460">Magnesium</keyword>
<evidence type="ECO:0000256" key="9">
    <source>
        <dbReference type="PROSITE-ProRule" id="PRU10141"/>
    </source>
</evidence>
<dbReference type="GO" id="GO:0004707">
    <property type="term" value="F:MAP kinase activity"/>
    <property type="evidence" value="ECO:0007669"/>
    <property type="project" value="UniProtKB-EC"/>
</dbReference>
<evidence type="ECO:0000256" key="4">
    <source>
        <dbReference type="ARBA" id="ARBA00022741"/>
    </source>
</evidence>
<dbReference type="GeneID" id="26838111"/>
<dbReference type="PROSITE" id="PS00107">
    <property type="entry name" value="PROTEIN_KINASE_ATP"/>
    <property type="match status" value="1"/>
</dbReference>
<evidence type="ECO:0000313" key="14">
    <source>
        <dbReference type="Proteomes" id="UP000054251"/>
    </source>
</evidence>
<evidence type="ECO:0000256" key="3">
    <source>
        <dbReference type="ARBA" id="ARBA00022679"/>
    </source>
</evidence>
<evidence type="ECO:0000256" key="6">
    <source>
        <dbReference type="ARBA" id="ARBA00022840"/>
    </source>
</evidence>
<dbReference type="EMBL" id="LMYN01000014">
    <property type="protein sequence ID" value="KSA03089.1"/>
    <property type="molecule type" value="Genomic_DNA"/>
</dbReference>
<name>A0A0V1Q3K0_9ASCO</name>
<dbReference type="InterPro" id="IPR008271">
    <property type="entry name" value="Ser/Thr_kinase_AS"/>
</dbReference>
<dbReference type="GO" id="GO:0106310">
    <property type="term" value="F:protein serine kinase activity"/>
    <property type="evidence" value="ECO:0007669"/>
    <property type="project" value="RHEA"/>
</dbReference>
<evidence type="ECO:0000259" key="12">
    <source>
        <dbReference type="PROSITE" id="PS50011"/>
    </source>
</evidence>
<dbReference type="FunFam" id="3.30.200.20:FF:000073">
    <property type="entry name" value="Mitogen-activated protein kinase"/>
    <property type="match status" value="1"/>
</dbReference>
<dbReference type="FunFam" id="1.10.510.10:FF:000098">
    <property type="entry name" value="Mitogen-activated protein kinase 1"/>
    <property type="match status" value="1"/>
</dbReference>
<reference evidence="13 14" key="1">
    <citation type="submission" date="2015-11" db="EMBL/GenBank/DDBJ databases">
        <title>The genome of Debaryomyces fabryi.</title>
        <authorList>
            <person name="Tafer H."/>
            <person name="Lopandic K."/>
        </authorList>
    </citation>
    <scope>NUCLEOTIDE SEQUENCE [LARGE SCALE GENOMIC DNA]</scope>
    <source>
        <strain evidence="13 14">CBS 789</strain>
    </source>
</reference>
<evidence type="ECO:0000313" key="13">
    <source>
        <dbReference type="EMBL" id="KSA03089.1"/>
    </source>
</evidence>
<evidence type="ECO:0000256" key="8">
    <source>
        <dbReference type="ARBA" id="ARBA00048312"/>
    </source>
</evidence>
<dbReference type="PROSITE" id="PS00108">
    <property type="entry name" value="PROTEIN_KINASE_ST"/>
    <property type="match status" value="1"/>
</dbReference>
<keyword evidence="4 9" id="KW-0547">Nucleotide-binding</keyword>
<proteinExistence type="inferred from homology"/>
<dbReference type="Gene3D" id="3.30.200.20">
    <property type="entry name" value="Phosphorylase Kinase, domain 1"/>
    <property type="match status" value="1"/>
</dbReference>
<evidence type="ECO:0000256" key="10">
    <source>
        <dbReference type="RuleBase" id="RU000304"/>
    </source>
</evidence>
<evidence type="ECO:0000256" key="7">
    <source>
        <dbReference type="ARBA" id="ARBA00047592"/>
    </source>
</evidence>
<dbReference type="EC" id="2.7.11.24" evidence="1 11"/>
<evidence type="ECO:0000256" key="1">
    <source>
        <dbReference type="ARBA" id="ARBA00012411"/>
    </source>
</evidence>
<evidence type="ECO:0000256" key="2">
    <source>
        <dbReference type="ARBA" id="ARBA00022527"/>
    </source>
</evidence>
<dbReference type="Proteomes" id="UP000054251">
    <property type="component" value="Unassembled WGS sequence"/>
</dbReference>
<keyword evidence="14" id="KW-1185">Reference proteome</keyword>
<protein>
    <recommendedName>
        <fullName evidence="1 11">Mitogen-activated protein kinase</fullName>
        <ecNumber evidence="1 11">2.7.11.24</ecNumber>
    </recommendedName>
</protein>
<evidence type="ECO:0000256" key="5">
    <source>
        <dbReference type="ARBA" id="ARBA00022777"/>
    </source>
</evidence>
<comment type="caution">
    <text evidence="13">The sequence shown here is derived from an EMBL/GenBank/DDBJ whole genome shotgun (WGS) entry which is preliminary data.</text>
</comment>